<name>A0A4Q0VL39_9BACI</name>
<keyword evidence="2" id="KW-1185">Reference proteome</keyword>
<accession>A0A4Q0VL39</accession>
<dbReference type="RefSeq" id="WP_129080812.1">
    <property type="nucleotide sequence ID" value="NZ_QOUX01000050.1"/>
</dbReference>
<dbReference type="EMBL" id="QOUX01000050">
    <property type="protein sequence ID" value="RXI95581.1"/>
    <property type="molecule type" value="Genomic_DNA"/>
</dbReference>
<dbReference type="Proteomes" id="UP000290649">
    <property type="component" value="Unassembled WGS sequence"/>
</dbReference>
<organism evidence="1 2">
    <name type="scientific">Anaerobacillus alkaliphilus</name>
    <dbReference type="NCBI Taxonomy" id="1548597"/>
    <lineage>
        <taxon>Bacteria</taxon>
        <taxon>Bacillati</taxon>
        <taxon>Bacillota</taxon>
        <taxon>Bacilli</taxon>
        <taxon>Bacillales</taxon>
        <taxon>Bacillaceae</taxon>
        <taxon>Anaerobacillus</taxon>
    </lineage>
</organism>
<evidence type="ECO:0000313" key="2">
    <source>
        <dbReference type="Proteomes" id="UP000290649"/>
    </source>
</evidence>
<dbReference type="OrthoDB" id="9998547at2"/>
<evidence type="ECO:0000313" key="1">
    <source>
        <dbReference type="EMBL" id="RXI95581.1"/>
    </source>
</evidence>
<protein>
    <submittedName>
        <fullName evidence="1">Uncharacterized protein</fullName>
    </submittedName>
</protein>
<sequence length="188" mass="22324">MLSSSEGSIGNSQIVRIFSDCIFNKQTPNHKSLVEDFFLTVVEAYRRTCEFYFLPCADNVLNELSQLKQEYEEMFGYVNFHYGASDIVLSTHSTIVIITVKQQENWCFESDVKKQFNILSHYEPQTNKRLLQVLLVSKMTWENGRKNTRHMIHYKKLRNYLRHERNSDTPFVVLFWEDVLRLLNNNKN</sequence>
<gene>
    <name evidence="1" type="ORF">DS745_24325</name>
</gene>
<proteinExistence type="predicted"/>
<reference evidence="1 2" key="1">
    <citation type="journal article" date="2019" name="Int. J. Syst. Evol. Microbiol.">
        <title>Anaerobacillus alkaliphilus sp. nov., a novel alkaliphilic and moderately halophilic bacterium.</title>
        <authorList>
            <person name="Borsodi A.K."/>
            <person name="Aszalos J.M."/>
            <person name="Bihari P."/>
            <person name="Nagy I."/>
            <person name="Schumann P."/>
            <person name="Sproer C."/>
            <person name="Kovacs A.L."/>
            <person name="Boka K."/>
            <person name="Dobosy P."/>
            <person name="Ovari M."/>
            <person name="Szili-Kovacs T."/>
            <person name="Toth E."/>
        </authorList>
    </citation>
    <scope>NUCLEOTIDE SEQUENCE [LARGE SCALE GENOMIC DNA]</scope>
    <source>
        <strain evidence="1 2">B16-10</strain>
    </source>
</reference>
<dbReference type="AlphaFoldDB" id="A0A4Q0VL39"/>
<comment type="caution">
    <text evidence="1">The sequence shown here is derived from an EMBL/GenBank/DDBJ whole genome shotgun (WGS) entry which is preliminary data.</text>
</comment>